<dbReference type="GO" id="GO:0032182">
    <property type="term" value="F:ubiquitin-like protein binding"/>
    <property type="evidence" value="ECO:0007669"/>
    <property type="project" value="TreeGrafter"/>
</dbReference>
<comment type="caution">
    <text evidence="3">The sequence shown here is derived from an EMBL/GenBank/DDBJ whole genome shotgun (WGS) entry which is preliminary data.</text>
</comment>
<comment type="function">
    <text evidence="1">Neddylation of cullins play an essential role in the regulation of SCF-type complexes activity.</text>
</comment>
<keyword evidence="4" id="KW-1185">Reference proteome</keyword>
<dbReference type="PANTHER" id="PTHR12281:SF2">
    <property type="entry name" value="DEFECTIVE IN CULLIN NEDDYLATION PROTEIN"/>
    <property type="match status" value="1"/>
</dbReference>
<dbReference type="GO" id="GO:0045116">
    <property type="term" value="P:protein neddylation"/>
    <property type="evidence" value="ECO:0007669"/>
    <property type="project" value="TreeGrafter"/>
</dbReference>
<dbReference type="Gene3D" id="1.10.238.200">
    <property type="entry name" value="Cullin, PONY binding domain"/>
    <property type="match status" value="1"/>
</dbReference>
<dbReference type="PANTHER" id="PTHR12281">
    <property type="entry name" value="RP42 RELATED"/>
    <property type="match status" value="1"/>
</dbReference>
<feature type="domain" description="DCUN1" evidence="2">
    <location>
        <begin position="159"/>
        <end position="363"/>
    </location>
</feature>
<organism evidence="3 4">
    <name type="scientific">Marchantia polymorpha subsp. ruderalis</name>
    <dbReference type="NCBI Taxonomy" id="1480154"/>
    <lineage>
        <taxon>Eukaryota</taxon>
        <taxon>Viridiplantae</taxon>
        <taxon>Streptophyta</taxon>
        <taxon>Embryophyta</taxon>
        <taxon>Marchantiophyta</taxon>
        <taxon>Marchantiopsida</taxon>
        <taxon>Marchantiidae</taxon>
        <taxon>Marchantiales</taxon>
        <taxon>Marchantiaceae</taxon>
        <taxon>Marchantia</taxon>
    </lineage>
</organism>
<dbReference type="InterPro" id="IPR005176">
    <property type="entry name" value="PONY_dom"/>
</dbReference>
<gene>
    <name evidence="3" type="ORF">AXG93_3884s1010</name>
</gene>
<dbReference type="InterPro" id="IPR014764">
    <property type="entry name" value="DCN-prot"/>
</dbReference>
<reference evidence="3" key="1">
    <citation type="submission" date="2016-03" db="EMBL/GenBank/DDBJ databases">
        <title>Mechanisms controlling the formation of the plant cell surface in tip-growing cells are functionally conserved among land plants.</title>
        <authorList>
            <person name="Honkanen S."/>
            <person name="Jones V.A."/>
            <person name="Morieri G."/>
            <person name="Champion C."/>
            <person name="Hetherington A.J."/>
            <person name="Kelly S."/>
            <person name="Saint-Marcoux D."/>
            <person name="Proust H."/>
            <person name="Prescott H."/>
            <person name="Dolan L."/>
        </authorList>
    </citation>
    <scope>NUCLEOTIDE SEQUENCE [LARGE SCALE GENOMIC DNA]</scope>
    <source>
        <tissue evidence="3">Whole gametophyte</tissue>
    </source>
</reference>
<dbReference type="InterPro" id="IPR042460">
    <property type="entry name" value="DCN1-like_PONY"/>
</dbReference>
<dbReference type="Pfam" id="PF03556">
    <property type="entry name" value="Cullin_binding"/>
    <property type="match status" value="1"/>
</dbReference>
<dbReference type="Gene3D" id="1.10.238.10">
    <property type="entry name" value="EF-hand"/>
    <property type="match status" value="1"/>
</dbReference>
<proteinExistence type="predicted"/>
<dbReference type="GO" id="GO:0097602">
    <property type="term" value="F:cullin family protein binding"/>
    <property type="evidence" value="ECO:0007669"/>
    <property type="project" value="TreeGrafter"/>
</dbReference>
<dbReference type="GO" id="GO:0000151">
    <property type="term" value="C:ubiquitin ligase complex"/>
    <property type="evidence" value="ECO:0007669"/>
    <property type="project" value="TreeGrafter"/>
</dbReference>
<dbReference type="AlphaFoldDB" id="A0A176W999"/>
<dbReference type="GO" id="GO:0031624">
    <property type="term" value="F:ubiquitin conjugating enzyme binding"/>
    <property type="evidence" value="ECO:0007669"/>
    <property type="project" value="TreeGrafter"/>
</dbReference>
<accession>A0A176W999</accession>
<dbReference type="Proteomes" id="UP000077202">
    <property type="component" value="Unassembled WGS sequence"/>
</dbReference>
<protein>
    <recommendedName>
        <fullName evidence="1">Defective in cullin neddylation protein</fullName>
    </recommendedName>
</protein>
<evidence type="ECO:0000313" key="3">
    <source>
        <dbReference type="EMBL" id="OAE29708.1"/>
    </source>
</evidence>
<sequence>MASESITMWPQISPEEQLQYERCTRLMELLRSEGNAQVTSRYRLEECVDIVETFSFSTGLDFDQAARILMALAFDIQAAHRSFWIHRFKDTLEDDPYAPTGQNPHATDLKDLYGVRVAMIQQYTGVDETHAIVALRKSRWVVEKALACVYSDPTAQPTLFVNDLDLLFAQYQDMQTGKINLRGPPFFSSVILPRQPTEAFKVIAILSWYMQAECFGEVSLREFVVGMLYLRTDNMQDLQDRLFQIGYQLKIPEVYEKVYESCFVWFAGRDQWRMSTSQAICLWTMLFDELDLEPDPEADRVNMRWPLRNDWFRYLRRNPSAPTIDKTTWMHILKFATVIKPDLSNYDDVDWPFLIKDFVDELITIKTLSPDSPDSPANLSGSLELLLESVRTAADIDELESLAQGLRERERGMRSGALDGSHRTTGIIFTTCPLALSTRPRGRETHSPGRGRYYGEVVMSK</sequence>
<dbReference type="PROSITE" id="PS51229">
    <property type="entry name" value="DCUN1"/>
    <property type="match status" value="1"/>
</dbReference>
<evidence type="ECO:0000256" key="1">
    <source>
        <dbReference type="RuleBase" id="RU410713"/>
    </source>
</evidence>
<name>A0A176W999_MARPO</name>
<evidence type="ECO:0000259" key="2">
    <source>
        <dbReference type="PROSITE" id="PS51229"/>
    </source>
</evidence>
<dbReference type="EMBL" id="LVLJ01001430">
    <property type="protein sequence ID" value="OAE29708.1"/>
    <property type="molecule type" value="Genomic_DNA"/>
</dbReference>
<evidence type="ECO:0000313" key="4">
    <source>
        <dbReference type="Proteomes" id="UP000077202"/>
    </source>
</evidence>